<accession>A0A6G0VYZ3</accession>
<dbReference type="InterPro" id="IPR048365">
    <property type="entry name" value="TNP-like_RNaseH_N"/>
</dbReference>
<proteinExistence type="predicted"/>
<feature type="domain" description="Transposable element P transposase-like RNase H" evidence="1">
    <location>
        <begin position="215"/>
        <end position="347"/>
    </location>
</feature>
<keyword evidence="3" id="KW-1185">Reference proteome</keyword>
<dbReference type="GO" id="GO:0046983">
    <property type="term" value="F:protein dimerization activity"/>
    <property type="evidence" value="ECO:0007669"/>
    <property type="project" value="InterPro"/>
</dbReference>
<dbReference type="Proteomes" id="UP000478052">
    <property type="component" value="Unassembled WGS sequence"/>
</dbReference>
<protein>
    <submittedName>
        <fullName evidence="2">Zinc finger MYM-type protein 1-like</fullName>
    </submittedName>
</protein>
<dbReference type="AlphaFoldDB" id="A0A6G0VYZ3"/>
<dbReference type="PANTHER" id="PTHR46289:SF14">
    <property type="entry name" value="DUF4371 DOMAIN-CONTAINING PROTEIN"/>
    <property type="match status" value="1"/>
</dbReference>
<evidence type="ECO:0000313" key="3">
    <source>
        <dbReference type="Proteomes" id="UP000478052"/>
    </source>
</evidence>
<reference evidence="2 3" key="1">
    <citation type="submission" date="2019-08" db="EMBL/GenBank/DDBJ databases">
        <title>Whole genome of Aphis craccivora.</title>
        <authorList>
            <person name="Voronova N.V."/>
            <person name="Shulinski R.S."/>
            <person name="Bandarenka Y.V."/>
            <person name="Zhorov D.G."/>
            <person name="Warner D."/>
        </authorList>
    </citation>
    <scope>NUCLEOTIDE SEQUENCE [LARGE SCALE GENOMIC DNA]</scope>
    <source>
        <strain evidence="2">180601</strain>
        <tissue evidence="2">Whole Body</tissue>
    </source>
</reference>
<dbReference type="OrthoDB" id="8948150at2759"/>
<dbReference type="Pfam" id="PF21787">
    <property type="entry name" value="TNP-like_RNaseH_N"/>
    <property type="match status" value="1"/>
</dbReference>
<name>A0A6G0VYZ3_APHCR</name>
<organism evidence="2 3">
    <name type="scientific">Aphis craccivora</name>
    <name type="common">Cowpea aphid</name>
    <dbReference type="NCBI Taxonomy" id="307492"/>
    <lineage>
        <taxon>Eukaryota</taxon>
        <taxon>Metazoa</taxon>
        <taxon>Ecdysozoa</taxon>
        <taxon>Arthropoda</taxon>
        <taxon>Hexapoda</taxon>
        <taxon>Insecta</taxon>
        <taxon>Pterygota</taxon>
        <taxon>Neoptera</taxon>
        <taxon>Paraneoptera</taxon>
        <taxon>Hemiptera</taxon>
        <taxon>Sternorrhyncha</taxon>
        <taxon>Aphidomorpha</taxon>
        <taxon>Aphidoidea</taxon>
        <taxon>Aphididae</taxon>
        <taxon>Aphidini</taxon>
        <taxon>Aphis</taxon>
        <taxon>Aphis</taxon>
    </lineage>
</organism>
<dbReference type="InterPro" id="IPR052958">
    <property type="entry name" value="IFN-induced_PKR_regulator"/>
</dbReference>
<gene>
    <name evidence="2" type="ORF">FWK35_00029327</name>
</gene>
<dbReference type="EMBL" id="VUJU01010339">
    <property type="protein sequence ID" value="KAF0714704.1"/>
    <property type="molecule type" value="Genomic_DNA"/>
</dbReference>
<evidence type="ECO:0000313" key="2">
    <source>
        <dbReference type="EMBL" id="KAF0714704.1"/>
    </source>
</evidence>
<sequence>MFNERSLQWNDSSATDAGMLLKCIEDSELLVSFYVTKVNNRLILKAQRSADLVGNTITCKIITTKLTNRANPQNMTSDEQYFRVTIFLPFLDNFISKVNDRFLNHKNVLRGFECLFHSKFSNEDRNEIKHLVDLYSSTINKNNIIAECKIWKLKLASSDLNLTKNGLEALDNCDEEVYPNIHFLLKIFVSLPVSTATPERSFSSLKRLKTYLRNTTKEKLKMLSPQQRHGMLIHDEIILRESIDVDSKSLTYIGLEDFGEDMESIGLKANHAFVLVFQSLCTNFSQPIAVFASRGPTKDLFVCYNQILRYRIVLAQLVIKAISILENSGEKIDSIVSDGVSTNRKLWIVRNIWFNGLCLKGIEFYRDHEKVETFDALNRKYPAGGIRNNSIDFDVLEDIYAWLNSWENCVKNKLISEDEYLTKSMSDGLRVTIKSTIELSKYLVNDCEYSYVLSSKINQDRLEISALKSYNKFKCSRIYSCLRRKQGSVCVVYDSHSVYH</sequence>
<dbReference type="PANTHER" id="PTHR46289">
    <property type="entry name" value="52 KDA REPRESSOR OF THE INHIBITOR OF THE PROTEIN KINASE-LIKE PROTEIN-RELATED"/>
    <property type="match status" value="1"/>
</dbReference>
<comment type="caution">
    <text evidence="2">The sequence shown here is derived from an EMBL/GenBank/DDBJ whole genome shotgun (WGS) entry which is preliminary data.</text>
</comment>
<evidence type="ECO:0000259" key="1">
    <source>
        <dbReference type="Pfam" id="PF21787"/>
    </source>
</evidence>